<proteinExistence type="predicted"/>
<protein>
    <submittedName>
        <fullName evidence="1">Uncharacterized protein</fullName>
    </submittedName>
</protein>
<name>A0A5D2JNF2_GOSTO</name>
<sequence>MHWCLLRSRCFLWQHVAELLREAKGANERLDSKEVEKAKWERPKATWTKVNCDGAYGGKGTNRSCNLE</sequence>
<dbReference type="AlphaFoldDB" id="A0A5D2JNF2"/>
<keyword evidence="2" id="KW-1185">Reference proteome</keyword>
<dbReference type="EMBL" id="CM017630">
    <property type="protein sequence ID" value="TYH56361.1"/>
    <property type="molecule type" value="Genomic_DNA"/>
</dbReference>
<evidence type="ECO:0000313" key="2">
    <source>
        <dbReference type="Proteomes" id="UP000322667"/>
    </source>
</evidence>
<evidence type="ECO:0000313" key="1">
    <source>
        <dbReference type="EMBL" id="TYH56361.1"/>
    </source>
</evidence>
<accession>A0A5D2JNF2</accession>
<reference evidence="1 2" key="1">
    <citation type="submission" date="2019-07" db="EMBL/GenBank/DDBJ databases">
        <title>WGS assembly of Gossypium tomentosum.</title>
        <authorList>
            <person name="Chen Z.J."/>
            <person name="Sreedasyam A."/>
            <person name="Ando A."/>
            <person name="Song Q."/>
            <person name="De L."/>
            <person name="Hulse-Kemp A."/>
            <person name="Ding M."/>
            <person name="Ye W."/>
            <person name="Kirkbride R."/>
            <person name="Jenkins J."/>
            <person name="Plott C."/>
            <person name="Lovell J."/>
            <person name="Lin Y.-M."/>
            <person name="Vaughn R."/>
            <person name="Liu B."/>
            <person name="Li W."/>
            <person name="Simpson S."/>
            <person name="Scheffler B."/>
            <person name="Saski C."/>
            <person name="Grover C."/>
            <person name="Hu G."/>
            <person name="Conover J."/>
            <person name="Carlson J."/>
            <person name="Shu S."/>
            <person name="Boston L."/>
            <person name="Williams M."/>
            <person name="Peterson D."/>
            <person name="Mcgee K."/>
            <person name="Jones D."/>
            <person name="Wendel J."/>
            <person name="Stelly D."/>
            <person name="Grimwood J."/>
            <person name="Schmutz J."/>
        </authorList>
    </citation>
    <scope>NUCLEOTIDE SEQUENCE [LARGE SCALE GENOMIC DNA]</scope>
    <source>
        <strain evidence="1">7179.01</strain>
    </source>
</reference>
<gene>
    <name evidence="1" type="ORF">ES332_D08G013100v1</name>
</gene>
<dbReference type="Proteomes" id="UP000322667">
    <property type="component" value="Chromosome D08"/>
</dbReference>
<organism evidence="1 2">
    <name type="scientific">Gossypium tomentosum</name>
    <name type="common">Hawaiian cotton</name>
    <name type="synonym">Gossypium sandvicense</name>
    <dbReference type="NCBI Taxonomy" id="34277"/>
    <lineage>
        <taxon>Eukaryota</taxon>
        <taxon>Viridiplantae</taxon>
        <taxon>Streptophyta</taxon>
        <taxon>Embryophyta</taxon>
        <taxon>Tracheophyta</taxon>
        <taxon>Spermatophyta</taxon>
        <taxon>Magnoliopsida</taxon>
        <taxon>eudicotyledons</taxon>
        <taxon>Gunneridae</taxon>
        <taxon>Pentapetalae</taxon>
        <taxon>rosids</taxon>
        <taxon>malvids</taxon>
        <taxon>Malvales</taxon>
        <taxon>Malvaceae</taxon>
        <taxon>Malvoideae</taxon>
        <taxon>Gossypium</taxon>
    </lineage>
</organism>